<gene>
    <name evidence="4" type="ORF">JBKA6_0835</name>
</gene>
<sequence>MIPARYESSRFPGKLMEDLQGKTVITRTCEAVHKANIFDEVIVVTDSEIIFDEIKKNGWSAHISNNIHKCGTDRIAEAAKDIDADIIVNVQGDEPFIDRESLKKVVSVLKKDITEEIDLSSLMKKMSCTEDINNPNNVKVITDKDDFAIYFSRHPIPYAKGDYNANYYKHIGVYAFRKKALLDFAKLPIRDNEASEEIEAIRYIEHKRKIKMIEVSNIGLGIDTPEQLQRAREFLKKK</sequence>
<evidence type="ECO:0000256" key="2">
    <source>
        <dbReference type="ARBA" id="ARBA00022695"/>
    </source>
</evidence>
<dbReference type="PANTHER" id="PTHR42866">
    <property type="entry name" value="3-DEOXY-MANNO-OCTULOSONATE CYTIDYLYLTRANSFERASE"/>
    <property type="match status" value="1"/>
</dbReference>
<protein>
    <submittedName>
        <fullName evidence="4">3-deoxy-manno-octulosonate cytidylyltransferase</fullName>
    </submittedName>
</protein>
<evidence type="ECO:0000313" key="5">
    <source>
        <dbReference type="Proteomes" id="UP000243197"/>
    </source>
</evidence>
<dbReference type="GO" id="GO:0009103">
    <property type="term" value="P:lipopolysaccharide biosynthetic process"/>
    <property type="evidence" value="ECO:0007669"/>
    <property type="project" value="UniProtKB-KW"/>
</dbReference>
<accession>A0A1J1EBG2</accession>
<keyword evidence="3" id="KW-0448">Lipopolysaccharide biosynthesis</keyword>
<dbReference type="NCBIfam" id="TIGR00466">
    <property type="entry name" value="kdsB"/>
    <property type="match status" value="1"/>
</dbReference>
<dbReference type="InterPro" id="IPR029044">
    <property type="entry name" value="Nucleotide-diphossugar_trans"/>
</dbReference>
<organism evidence="4 5">
    <name type="scientific">Ichthyobacterium seriolicida</name>
    <dbReference type="NCBI Taxonomy" id="242600"/>
    <lineage>
        <taxon>Bacteria</taxon>
        <taxon>Pseudomonadati</taxon>
        <taxon>Bacteroidota</taxon>
        <taxon>Flavobacteriia</taxon>
        <taxon>Flavobacteriales</taxon>
        <taxon>Ichthyobacteriaceae</taxon>
        <taxon>Ichthyobacterium</taxon>
    </lineage>
</organism>
<dbReference type="GO" id="GO:0005829">
    <property type="term" value="C:cytosol"/>
    <property type="evidence" value="ECO:0007669"/>
    <property type="project" value="TreeGrafter"/>
</dbReference>
<name>A0A1J1EBG2_9FLAO</name>
<dbReference type="InterPro" id="IPR004528">
    <property type="entry name" value="KdsB"/>
</dbReference>
<evidence type="ECO:0000256" key="3">
    <source>
        <dbReference type="ARBA" id="ARBA00022985"/>
    </source>
</evidence>
<dbReference type="PANTHER" id="PTHR42866:SF2">
    <property type="entry name" value="3-DEOXY-MANNO-OCTULOSONATE CYTIDYLYLTRANSFERASE, MITOCHONDRIAL"/>
    <property type="match status" value="1"/>
</dbReference>
<dbReference type="InterPro" id="IPR003329">
    <property type="entry name" value="Cytidylyl_trans"/>
</dbReference>
<dbReference type="GO" id="GO:0008690">
    <property type="term" value="F:3-deoxy-manno-octulosonate cytidylyltransferase activity"/>
    <property type="evidence" value="ECO:0007669"/>
    <property type="project" value="InterPro"/>
</dbReference>
<dbReference type="Pfam" id="PF02348">
    <property type="entry name" value="CTP_transf_3"/>
    <property type="match status" value="1"/>
</dbReference>
<keyword evidence="1 4" id="KW-0808">Transferase</keyword>
<dbReference type="SUPFAM" id="SSF53448">
    <property type="entry name" value="Nucleotide-diphospho-sugar transferases"/>
    <property type="match status" value="1"/>
</dbReference>
<keyword evidence="2 4" id="KW-0548">Nucleotidyltransferase</keyword>
<reference evidence="4 5" key="1">
    <citation type="submission" date="2014-03" db="EMBL/GenBank/DDBJ databases">
        <title>complete genome sequence of Flavobacteriaceae bacterium JBKA-6.</title>
        <authorList>
            <person name="Takano T."/>
            <person name="Nakamura Y."/>
            <person name="Takuma S."/>
            <person name="Yasuike M."/>
            <person name="Matsuyama T."/>
            <person name="Sakai T."/>
            <person name="Fujiwara A."/>
            <person name="Kimoto K."/>
            <person name="Fukuda Y."/>
            <person name="Kondo H."/>
            <person name="Hirono I."/>
            <person name="Nakayasu C."/>
        </authorList>
    </citation>
    <scope>NUCLEOTIDE SEQUENCE [LARGE SCALE GENOMIC DNA]</scope>
    <source>
        <strain evidence="4 5">JBKA-6</strain>
    </source>
</reference>
<dbReference type="Proteomes" id="UP000243197">
    <property type="component" value="Chromosome"/>
</dbReference>
<dbReference type="NCBIfam" id="NF003952">
    <property type="entry name" value="PRK05450.1-5"/>
    <property type="match status" value="1"/>
</dbReference>
<dbReference type="Gene3D" id="3.90.550.10">
    <property type="entry name" value="Spore Coat Polysaccharide Biosynthesis Protein SpsA, Chain A"/>
    <property type="match status" value="1"/>
</dbReference>
<evidence type="ECO:0000313" key="4">
    <source>
        <dbReference type="EMBL" id="BAV94848.1"/>
    </source>
</evidence>
<keyword evidence="5" id="KW-1185">Reference proteome</keyword>
<dbReference type="EMBL" id="AP014564">
    <property type="protein sequence ID" value="BAV94848.1"/>
    <property type="molecule type" value="Genomic_DNA"/>
</dbReference>
<dbReference type="KEGG" id="ise:JBKA6_0835"/>
<dbReference type="AlphaFoldDB" id="A0A1J1EBG2"/>
<evidence type="ECO:0000256" key="1">
    <source>
        <dbReference type="ARBA" id="ARBA00022679"/>
    </source>
</evidence>
<dbReference type="CDD" id="cd02517">
    <property type="entry name" value="CMP-KDO-Synthetase"/>
    <property type="match status" value="1"/>
</dbReference>
<proteinExistence type="predicted"/>